<dbReference type="PROSITE" id="PS50943">
    <property type="entry name" value="HTH_CROC1"/>
    <property type="match status" value="1"/>
</dbReference>
<proteinExistence type="predicted"/>
<feature type="domain" description="HTH cro/C1-type" evidence="1">
    <location>
        <begin position="24"/>
        <end position="60"/>
    </location>
</feature>
<evidence type="ECO:0000313" key="2">
    <source>
        <dbReference type="EMBL" id="QFS51901.1"/>
    </source>
</evidence>
<dbReference type="Proteomes" id="UP000326678">
    <property type="component" value="Chromosome Gxm2"/>
</dbReference>
<dbReference type="Gene3D" id="1.10.260.40">
    <property type="entry name" value="lambda repressor-like DNA-binding domains"/>
    <property type="match status" value="1"/>
</dbReference>
<keyword evidence="3" id="KW-1185">Reference proteome</keyword>
<dbReference type="KEGG" id="nsh:GXM_09395"/>
<dbReference type="GO" id="GO:0003677">
    <property type="term" value="F:DNA binding"/>
    <property type="evidence" value="ECO:0007669"/>
    <property type="project" value="InterPro"/>
</dbReference>
<evidence type="ECO:0000259" key="1">
    <source>
        <dbReference type="PROSITE" id="PS50943"/>
    </source>
</evidence>
<dbReference type="InterPro" id="IPR010982">
    <property type="entry name" value="Lambda_DNA-bd_dom_sf"/>
</dbReference>
<dbReference type="Pfam" id="PF01381">
    <property type="entry name" value="HTH_3"/>
    <property type="match status" value="1"/>
</dbReference>
<organism evidence="2 3">
    <name type="scientific">Nostoc sphaeroides CCNUC1</name>
    <dbReference type="NCBI Taxonomy" id="2653204"/>
    <lineage>
        <taxon>Bacteria</taxon>
        <taxon>Bacillati</taxon>
        <taxon>Cyanobacteriota</taxon>
        <taxon>Cyanophyceae</taxon>
        <taxon>Nostocales</taxon>
        <taxon>Nostocaceae</taxon>
        <taxon>Nostoc</taxon>
    </lineage>
</organism>
<sequence>MRALRGDMPLVTLSKKLAELEVEISRQYLNRMETNTEVKNASPELVSGLCQVFGCTLAELLCLKSTKIVQLGVDNCN</sequence>
<accession>A0A5P8WH29</accession>
<dbReference type="InterPro" id="IPR001387">
    <property type="entry name" value="Cro/C1-type_HTH"/>
</dbReference>
<dbReference type="CDD" id="cd00093">
    <property type="entry name" value="HTH_XRE"/>
    <property type="match status" value="1"/>
</dbReference>
<dbReference type="EMBL" id="CP045227">
    <property type="protein sequence ID" value="QFS51901.1"/>
    <property type="molecule type" value="Genomic_DNA"/>
</dbReference>
<gene>
    <name evidence="2" type="ORF">GXM_09395</name>
</gene>
<dbReference type="AlphaFoldDB" id="A0A5P8WH29"/>
<evidence type="ECO:0000313" key="3">
    <source>
        <dbReference type="Proteomes" id="UP000326678"/>
    </source>
</evidence>
<name>A0A5P8WH29_9NOSO</name>
<dbReference type="SUPFAM" id="SSF47413">
    <property type="entry name" value="lambda repressor-like DNA-binding domains"/>
    <property type="match status" value="1"/>
</dbReference>
<reference evidence="2 3" key="1">
    <citation type="submission" date="2019-10" db="EMBL/GenBank/DDBJ databases">
        <title>Genomic and transcriptomic insights into the perfect genentic adaptation of a filamentous nitrogen-fixing cyanobacterium to rice fields.</title>
        <authorList>
            <person name="Chen Z."/>
        </authorList>
    </citation>
    <scope>NUCLEOTIDE SEQUENCE [LARGE SCALE GENOMIC DNA]</scope>
    <source>
        <strain evidence="2">CCNUC1</strain>
    </source>
</reference>
<protein>
    <recommendedName>
        <fullName evidence="1">HTH cro/C1-type domain-containing protein</fullName>
    </recommendedName>
</protein>